<proteinExistence type="predicted"/>
<evidence type="ECO:0000256" key="1">
    <source>
        <dbReference type="SAM" id="MobiDB-lite"/>
    </source>
</evidence>
<dbReference type="AlphaFoldDB" id="A0A3D8P490"/>
<dbReference type="EMBL" id="QSLN01000014">
    <property type="protein sequence ID" value="RDV81836.1"/>
    <property type="molecule type" value="Genomic_DNA"/>
</dbReference>
<evidence type="ECO:0000313" key="2">
    <source>
        <dbReference type="EMBL" id="RDV81836.1"/>
    </source>
</evidence>
<feature type="compositionally biased region" description="Basic residues" evidence="1">
    <location>
        <begin position="280"/>
        <end position="289"/>
    </location>
</feature>
<sequence length="289" mass="33071">MSWREVIEEERCPCGARFRRAGFWNATGSTHDNEAWEEIGRRALSLVPKRGRELYQTLLDIGVYVEDLFDGVAYLGRVFGVPTYALRGVLRPKPKEEVARRPTNALRIFLWESGFSPRLCRLCHARLDWWEGSIGDVRVEVCPSHPGCGGGVAVSIEVKDVPLRGKWLELPDEEQDGLYEAWAWWLLDNGEEGEYEVTDCLDLSDHETSEGFVWRPTAEAGLPLTGEDWEAVLRRGLEVYEEKVRRFLSEFFESRGKERAFQMELSPGESEGEPGFRAPIPRHRTEKPS</sequence>
<reference evidence="2 3" key="1">
    <citation type="submission" date="2018-08" db="EMBL/GenBank/DDBJ databases">
        <title>Form III RuBisCO-mediated autotrophy in Thermodesulfobium bacteria.</title>
        <authorList>
            <person name="Toshchakov S.V."/>
            <person name="Kublanov I.V."/>
            <person name="Frolov E."/>
            <person name="Bonch-Osmolovskaya E.A."/>
            <person name="Tourova T.P."/>
            <person name="Chernych N.A."/>
            <person name="Lebedinsky A.V."/>
        </authorList>
    </citation>
    <scope>NUCLEOTIDE SEQUENCE [LARGE SCALE GENOMIC DNA]</scope>
    <source>
        <strain evidence="2 3">SR</strain>
    </source>
</reference>
<comment type="caution">
    <text evidence="2">The sequence shown here is derived from an EMBL/GenBank/DDBJ whole genome shotgun (WGS) entry which is preliminary data.</text>
</comment>
<dbReference type="Proteomes" id="UP000256329">
    <property type="component" value="Unassembled WGS sequence"/>
</dbReference>
<feature type="compositionally biased region" description="Low complexity" evidence="1">
    <location>
        <begin position="266"/>
        <end position="275"/>
    </location>
</feature>
<protein>
    <submittedName>
        <fullName evidence="2">Uncharacterized protein</fullName>
    </submittedName>
</protein>
<gene>
    <name evidence="2" type="ORF">DXX99_08655</name>
</gene>
<organism evidence="2 3">
    <name type="scientific">Ammonifex thiophilus</name>
    <dbReference type="NCBI Taxonomy" id="444093"/>
    <lineage>
        <taxon>Bacteria</taxon>
        <taxon>Bacillati</taxon>
        <taxon>Bacillota</taxon>
        <taxon>Clostridia</taxon>
        <taxon>Thermoanaerobacterales</taxon>
        <taxon>Thermoanaerobacteraceae</taxon>
        <taxon>Ammonifex</taxon>
    </lineage>
</organism>
<name>A0A3D8P490_9THEO</name>
<keyword evidence="3" id="KW-1185">Reference proteome</keyword>
<accession>A0A3D8P490</accession>
<feature type="region of interest" description="Disordered" evidence="1">
    <location>
        <begin position="263"/>
        <end position="289"/>
    </location>
</feature>
<evidence type="ECO:0000313" key="3">
    <source>
        <dbReference type="Proteomes" id="UP000256329"/>
    </source>
</evidence>